<name>I6ZEA1_MYCWM</name>
<dbReference type="STRING" id="1197325.WEN_00450"/>
<gene>
    <name evidence="1" type="ordered locus">WEN_00450</name>
</gene>
<evidence type="ECO:0000313" key="2">
    <source>
        <dbReference type="Proteomes" id="UP000009005"/>
    </source>
</evidence>
<dbReference type="RefSeq" id="WP_014849607.1">
    <property type="nucleotide sequence ID" value="NC_018149.1"/>
</dbReference>
<dbReference type="HOGENOM" id="CLU_1072920_0_0_14"/>
<organism evidence="1 2">
    <name type="scientific">Mycoplasma wenyonii (strain Massachusetts)</name>
    <name type="common">Eperythrozoon wenyonii</name>
    <dbReference type="NCBI Taxonomy" id="1197325"/>
    <lineage>
        <taxon>Bacteria</taxon>
        <taxon>Bacillati</taxon>
        <taxon>Mycoplasmatota</taxon>
        <taxon>Mollicutes</taxon>
        <taxon>Mycoplasmataceae</taxon>
        <taxon>Mycoplasma</taxon>
    </lineage>
</organism>
<keyword evidence="2" id="KW-1185">Reference proteome</keyword>
<dbReference type="EMBL" id="CP003703">
    <property type="protein sequence ID" value="AFN64897.1"/>
    <property type="molecule type" value="Genomic_DNA"/>
</dbReference>
<reference evidence="1 2" key="1">
    <citation type="journal article" date="2012" name="J. Bacteriol.">
        <title>Complete genome sequence of Mycoplasma wenyonii strain Massachusetts.</title>
        <authorList>
            <person name="Dos Santos A.P."/>
            <person name="Guimaraes A.M."/>
            <person name="do Nascimento N.C."/>
            <person name="Sanmiguel P.J."/>
            <person name="Messick J.B."/>
        </authorList>
    </citation>
    <scope>NUCLEOTIDE SEQUENCE [LARGE SCALE GENOMIC DNA]</scope>
    <source>
        <strain evidence="1 2">Massachusetts</strain>
    </source>
</reference>
<protein>
    <submittedName>
        <fullName evidence="1">Uncharacterized protein</fullName>
    </submittedName>
</protein>
<dbReference type="OrthoDB" id="397684at2"/>
<dbReference type="KEGG" id="mwe:WEN_00450"/>
<proteinExistence type="predicted"/>
<sequence>MGSDPKFSELAQQAITTYYQEFAGSLQNSSHSKALFYLQKIEKLRSNFFHYLGLENFLLSLQPNTHYLERLITEFLSTQSNQWEVFSGRELALKNASFHSLKEFLSLKKLQAPTFVLIDSDSPELPLISEQINYLKSQSPNLSIYSYLSSASLNQLKNGSLSEFSFISYDPSRELSEFGTVFFCFQQKLKLKPLFLGSGGAKFNHNSNELQLRELPYLLEIGTQNLVSWVVLAEYFESLALDSIKNVR</sequence>
<dbReference type="PATRIC" id="fig|1197325.3.peg.100"/>
<dbReference type="AlphaFoldDB" id="I6ZEA1"/>
<evidence type="ECO:0000313" key="1">
    <source>
        <dbReference type="EMBL" id="AFN64897.1"/>
    </source>
</evidence>
<accession>I6ZEA1</accession>
<dbReference type="Proteomes" id="UP000009005">
    <property type="component" value="Chromosome"/>
</dbReference>